<keyword evidence="1 3" id="KW-0378">Hydrolase</keyword>
<evidence type="ECO:0000313" key="4">
    <source>
        <dbReference type="Proteomes" id="UP000282515"/>
    </source>
</evidence>
<organism evidence="3 4">
    <name type="scientific">Aeromicrobium phragmitis</name>
    <dbReference type="NCBI Taxonomy" id="2478914"/>
    <lineage>
        <taxon>Bacteria</taxon>
        <taxon>Bacillati</taxon>
        <taxon>Actinomycetota</taxon>
        <taxon>Actinomycetes</taxon>
        <taxon>Propionibacteriales</taxon>
        <taxon>Nocardioidaceae</taxon>
        <taxon>Aeromicrobium</taxon>
    </lineage>
</organism>
<feature type="domain" description="AB hydrolase-1" evidence="2">
    <location>
        <begin position="3"/>
        <end position="227"/>
    </location>
</feature>
<evidence type="ECO:0000256" key="1">
    <source>
        <dbReference type="ARBA" id="ARBA00022801"/>
    </source>
</evidence>
<dbReference type="PANTHER" id="PTHR43798:SF31">
    <property type="entry name" value="AB HYDROLASE SUPERFAMILY PROTEIN YCLE"/>
    <property type="match status" value="1"/>
</dbReference>
<dbReference type="Gene3D" id="3.40.50.1820">
    <property type="entry name" value="alpha/beta hydrolase"/>
    <property type="match status" value="1"/>
</dbReference>
<accession>A0A3L8PT14</accession>
<dbReference type="InterPro" id="IPR029058">
    <property type="entry name" value="AB_hydrolase_fold"/>
</dbReference>
<name>A0A3L8PT14_9ACTN</name>
<comment type="caution">
    <text evidence="3">The sequence shown here is derived from an EMBL/GenBank/DDBJ whole genome shotgun (WGS) entry which is preliminary data.</text>
</comment>
<dbReference type="EMBL" id="RDBF01000001">
    <property type="protein sequence ID" value="RLV57132.1"/>
    <property type="molecule type" value="Genomic_DNA"/>
</dbReference>
<protein>
    <submittedName>
        <fullName evidence="3">Alpha/beta fold hydrolase</fullName>
    </submittedName>
</protein>
<reference evidence="3 4" key="1">
    <citation type="submission" date="2018-10" db="EMBL/GenBank/DDBJ databases">
        <title>Aeromicrobium sp. 9W16Y-2 whole genome shotgun sequence.</title>
        <authorList>
            <person name="Li F."/>
        </authorList>
    </citation>
    <scope>NUCLEOTIDE SEQUENCE [LARGE SCALE GENOMIC DNA]</scope>
    <source>
        <strain evidence="3 4">9W16Y-2</strain>
    </source>
</reference>
<dbReference type="SUPFAM" id="SSF53474">
    <property type="entry name" value="alpha/beta-Hydrolases"/>
    <property type="match status" value="1"/>
</dbReference>
<evidence type="ECO:0000313" key="3">
    <source>
        <dbReference type="EMBL" id="RLV57132.1"/>
    </source>
</evidence>
<dbReference type="Proteomes" id="UP000282515">
    <property type="component" value="Unassembled WGS sequence"/>
</dbReference>
<gene>
    <name evidence="3" type="ORF">D9V41_00270</name>
</gene>
<dbReference type="PANTHER" id="PTHR43798">
    <property type="entry name" value="MONOACYLGLYCEROL LIPASE"/>
    <property type="match status" value="1"/>
</dbReference>
<dbReference type="InterPro" id="IPR000073">
    <property type="entry name" value="AB_hydrolase_1"/>
</dbReference>
<dbReference type="Pfam" id="PF12697">
    <property type="entry name" value="Abhydrolase_6"/>
    <property type="match status" value="1"/>
</dbReference>
<proteinExistence type="predicted"/>
<sequence length="237" mass="25575">MIALHSLFFDGSMFDDVAALTGRPIIAPDHRGQGSRRDEAAVGVDTLADDVCALVEDLEGPVHLVGSSMGAYVAMVAAARLGERVRTCTLSAATADAEQRPEVFAALVAELRDPGPAARVDLITRTMFGAAFLEPGGDRYRRWREHFARLDPAVADAAELVFARRSLWEDVRAVTAPLLLLAGGLDRAKSPADMQRISDEVGCPPPLVFSNSGHTPFVEQPREVAEALASFWTTYEE</sequence>
<dbReference type="AlphaFoldDB" id="A0A3L8PT14"/>
<evidence type="ECO:0000259" key="2">
    <source>
        <dbReference type="Pfam" id="PF12697"/>
    </source>
</evidence>
<dbReference type="GO" id="GO:0016787">
    <property type="term" value="F:hydrolase activity"/>
    <property type="evidence" value="ECO:0007669"/>
    <property type="project" value="UniProtKB-KW"/>
</dbReference>
<dbReference type="InterPro" id="IPR050266">
    <property type="entry name" value="AB_hydrolase_sf"/>
</dbReference>
<keyword evidence="4" id="KW-1185">Reference proteome</keyword>
<dbReference type="GO" id="GO:0016020">
    <property type="term" value="C:membrane"/>
    <property type="evidence" value="ECO:0007669"/>
    <property type="project" value="TreeGrafter"/>
</dbReference>